<dbReference type="AlphaFoldDB" id="A0AAD6WTY9"/>
<feature type="chain" id="PRO_5042265457" evidence="1">
    <location>
        <begin position="17"/>
        <end position="127"/>
    </location>
</feature>
<evidence type="ECO:0000313" key="3">
    <source>
        <dbReference type="Proteomes" id="UP001218188"/>
    </source>
</evidence>
<proteinExistence type="predicted"/>
<gene>
    <name evidence="2" type="ORF">C8F04DRAFT_1269958</name>
</gene>
<protein>
    <submittedName>
        <fullName evidence="2">Uncharacterized protein</fullName>
    </submittedName>
</protein>
<sequence>MNIITTLLALTAMCMGKPASIVVRNDPYASQNPPIQLLWPPTAQTAQTCGPDEDAALQTLFSSGQYQSDTGDTRDNITVTDLAFQTWAIQQANLDHREAAVRFGARSFGCIGVFGQTSVSDVHGTGI</sequence>
<evidence type="ECO:0000256" key="1">
    <source>
        <dbReference type="SAM" id="SignalP"/>
    </source>
</evidence>
<evidence type="ECO:0000313" key="2">
    <source>
        <dbReference type="EMBL" id="KAJ7024815.1"/>
    </source>
</evidence>
<dbReference type="Proteomes" id="UP001218188">
    <property type="component" value="Unassembled WGS sequence"/>
</dbReference>
<keyword evidence="3" id="KW-1185">Reference proteome</keyword>
<feature type="signal peptide" evidence="1">
    <location>
        <begin position="1"/>
        <end position="16"/>
    </location>
</feature>
<comment type="caution">
    <text evidence="2">The sequence shown here is derived from an EMBL/GenBank/DDBJ whole genome shotgun (WGS) entry which is preliminary data.</text>
</comment>
<reference evidence="2" key="1">
    <citation type="submission" date="2023-03" db="EMBL/GenBank/DDBJ databases">
        <title>Massive genome expansion in bonnet fungi (Mycena s.s.) driven by repeated elements and novel gene families across ecological guilds.</title>
        <authorList>
            <consortium name="Lawrence Berkeley National Laboratory"/>
            <person name="Harder C.B."/>
            <person name="Miyauchi S."/>
            <person name="Viragh M."/>
            <person name="Kuo A."/>
            <person name="Thoen E."/>
            <person name="Andreopoulos B."/>
            <person name="Lu D."/>
            <person name="Skrede I."/>
            <person name="Drula E."/>
            <person name="Henrissat B."/>
            <person name="Morin E."/>
            <person name="Kohler A."/>
            <person name="Barry K."/>
            <person name="LaButti K."/>
            <person name="Morin E."/>
            <person name="Salamov A."/>
            <person name="Lipzen A."/>
            <person name="Mereny Z."/>
            <person name="Hegedus B."/>
            <person name="Baldrian P."/>
            <person name="Stursova M."/>
            <person name="Weitz H."/>
            <person name="Taylor A."/>
            <person name="Grigoriev I.V."/>
            <person name="Nagy L.G."/>
            <person name="Martin F."/>
            <person name="Kauserud H."/>
        </authorList>
    </citation>
    <scope>NUCLEOTIDE SEQUENCE</scope>
    <source>
        <strain evidence="2">CBHHK200</strain>
    </source>
</reference>
<accession>A0AAD6WTY9</accession>
<dbReference type="EMBL" id="JARJCM010000164">
    <property type="protein sequence ID" value="KAJ7024815.1"/>
    <property type="molecule type" value="Genomic_DNA"/>
</dbReference>
<organism evidence="2 3">
    <name type="scientific">Mycena alexandri</name>
    <dbReference type="NCBI Taxonomy" id="1745969"/>
    <lineage>
        <taxon>Eukaryota</taxon>
        <taxon>Fungi</taxon>
        <taxon>Dikarya</taxon>
        <taxon>Basidiomycota</taxon>
        <taxon>Agaricomycotina</taxon>
        <taxon>Agaricomycetes</taxon>
        <taxon>Agaricomycetidae</taxon>
        <taxon>Agaricales</taxon>
        <taxon>Marasmiineae</taxon>
        <taxon>Mycenaceae</taxon>
        <taxon>Mycena</taxon>
    </lineage>
</organism>
<keyword evidence="1" id="KW-0732">Signal</keyword>
<name>A0AAD6WTY9_9AGAR</name>